<keyword evidence="4" id="KW-0158">Chromosome</keyword>
<evidence type="ECO:0000259" key="9">
    <source>
        <dbReference type="Pfam" id="PF01336"/>
    </source>
</evidence>
<dbReference type="GO" id="GO:0005634">
    <property type="term" value="C:nucleus"/>
    <property type="evidence" value="ECO:0007669"/>
    <property type="project" value="UniProtKB-SubCell"/>
</dbReference>
<dbReference type="InterPro" id="IPR040260">
    <property type="entry name" value="RFA2-like"/>
</dbReference>
<dbReference type="InterPro" id="IPR012340">
    <property type="entry name" value="NA-bd_OB-fold"/>
</dbReference>
<organism evidence="10 11">
    <name type="scientific">Heracleum sosnowskyi</name>
    <dbReference type="NCBI Taxonomy" id="360622"/>
    <lineage>
        <taxon>Eukaryota</taxon>
        <taxon>Viridiplantae</taxon>
        <taxon>Streptophyta</taxon>
        <taxon>Embryophyta</taxon>
        <taxon>Tracheophyta</taxon>
        <taxon>Spermatophyta</taxon>
        <taxon>Magnoliopsida</taxon>
        <taxon>eudicotyledons</taxon>
        <taxon>Gunneridae</taxon>
        <taxon>Pentapetalae</taxon>
        <taxon>asterids</taxon>
        <taxon>campanulids</taxon>
        <taxon>Apiales</taxon>
        <taxon>Apiaceae</taxon>
        <taxon>Apioideae</taxon>
        <taxon>apioid superclade</taxon>
        <taxon>Tordylieae</taxon>
        <taxon>Tordyliinae</taxon>
        <taxon>Heracleum</taxon>
    </lineage>
</organism>
<keyword evidence="6" id="KW-0238">DNA-binding</keyword>
<evidence type="ECO:0000256" key="3">
    <source>
        <dbReference type="ARBA" id="ARBA00017411"/>
    </source>
</evidence>
<accession>A0AAD8GQK5</accession>
<dbReference type="AlphaFoldDB" id="A0AAD8GQK5"/>
<evidence type="ECO:0000256" key="5">
    <source>
        <dbReference type="ARBA" id="ARBA00022895"/>
    </source>
</evidence>
<evidence type="ECO:0000313" key="10">
    <source>
        <dbReference type="EMBL" id="KAK1352674.1"/>
    </source>
</evidence>
<reference evidence="10" key="1">
    <citation type="submission" date="2023-02" db="EMBL/GenBank/DDBJ databases">
        <title>Genome of toxic invasive species Heracleum sosnowskyi carries increased number of genes despite the absence of recent whole-genome duplications.</title>
        <authorList>
            <person name="Schelkunov M."/>
            <person name="Shtratnikova V."/>
            <person name="Makarenko M."/>
            <person name="Klepikova A."/>
            <person name="Omelchenko D."/>
            <person name="Novikova G."/>
            <person name="Obukhova E."/>
            <person name="Bogdanov V."/>
            <person name="Penin A."/>
            <person name="Logacheva M."/>
        </authorList>
    </citation>
    <scope>NUCLEOTIDE SEQUENCE</scope>
    <source>
        <strain evidence="10">Hsosn_3</strain>
        <tissue evidence="10">Leaf</tissue>
    </source>
</reference>
<dbReference type="InterPro" id="IPR004365">
    <property type="entry name" value="NA-bd_OB_tRNA"/>
</dbReference>
<sequence>MENTLINTHVKLLAFDFNTLTPLPSDSSLFSRTASPTPLSRAETLGLITSRDLKPNKFLRFTIDDGTGCISCILWLNHLSSPYFSRRDPADVRRMAEVADALACVVQVGVVARVRGKISLFRGVVQITVTDVGVERDPNAEILHWLQCVKLARKCYDVLPCSSSQVDGNCSGTSITSPVAHKWMDADKLST</sequence>
<dbReference type="PANTHER" id="PTHR13989:SF33">
    <property type="entry name" value="CST COMPLEX SUBUNIT STN1"/>
    <property type="match status" value="1"/>
</dbReference>
<reference evidence="10" key="2">
    <citation type="submission" date="2023-05" db="EMBL/GenBank/DDBJ databases">
        <authorList>
            <person name="Schelkunov M.I."/>
        </authorList>
    </citation>
    <scope>NUCLEOTIDE SEQUENCE</scope>
    <source>
        <strain evidence="10">Hsosn_3</strain>
        <tissue evidence="10">Leaf</tissue>
    </source>
</reference>
<comment type="caution">
    <text evidence="10">The sequence shown here is derived from an EMBL/GenBank/DDBJ whole genome shotgun (WGS) entry which is preliminary data.</text>
</comment>
<evidence type="ECO:0000256" key="2">
    <source>
        <dbReference type="ARBA" id="ARBA00004574"/>
    </source>
</evidence>
<protein>
    <recommendedName>
        <fullName evidence="3">CST complex subunit STN1</fullName>
    </recommendedName>
    <alternativeName>
        <fullName evidence="8">Suppressor of cdc thirteen homolog</fullName>
    </alternativeName>
</protein>
<dbReference type="GO" id="GO:0003677">
    <property type="term" value="F:DNA binding"/>
    <property type="evidence" value="ECO:0007669"/>
    <property type="project" value="UniProtKB-KW"/>
</dbReference>
<name>A0AAD8GQK5_9APIA</name>
<feature type="domain" description="OB" evidence="9">
    <location>
        <begin position="46"/>
        <end position="132"/>
    </location>
</feature>
<evidence type="ECO:0000256" key="7">
    <source>
        <dbReference type="ARBA" id="ARBA00023242"/>
    </source>
</evidence>
<dbReference type="Gene3D" id="2.40.50.140">
    <property type="entry name" value="Nucleic acid-binding proteins"/>
    <property type="match status" value="1"/>
</dbReference>
<dbReference type="Proteomes" id="UP001237642">
    <property type="component" value="Unassembled WGS sequence"/>
</dbReference>
<dbReference type="GO" id="GO:0000781">
    <property type="term" value="C:chromosome, telomeric region"/>
    <property type="evidence" value="ECO:0007669"/>
    <property type="project" value="UniProtKB-SubCell"/>
</dbReference>
<dbReference type="SUPFAM" id="SSF50249">
    <property type="entry name" value="Nucleic acid-binding proteins"/>
    <property type="match status" value="1"/>
</dbReference>
<dbReference type="Pfam" id="PF01336">
    <property type="entry name" value="tRNA_anti-codon"/>
    <property type="match status" value="1"/>
</dbReference>
<keyword evidence="11" id="KW-1185">Reference proteome</keyword>
<dbReference type="EMBL" id="JAUIZM010000015">
    <property type="protein sequence ID" value="KAK1352674.1"/>
    <property type="molecule type" value="Genomic_DNA"/>
</dbReference>
<keyword evidence="7" id="KW-0539">Nucleus</keyword>
<dbReference type="PANTHER" id="PTHR13989">
    <property type="entry name" value="REPLICATION PROTEIN A-RELATED"/>
    <property type="match status" value="1"/>
</dbReference>
<gene>
    <name evidence="10" type="ORF">POM88_053105</name>
</gene>
<evidence type="ECO:0000256" key="6">
    <source>
        <dbReference type="ARBA" id="ARBA00023125"/>
    </source>
</evidence>
<comment type="subcellular location">
    <subcellularLocation>
        <location evidence="2">Chromosome</location>
        <location evidence="2">Telomere</location>
    </subcellularLocation>
    <subcellularLocation>
        <location evidence="1">Nucleus</location>
    </subcellularLocation>
</comment>
<evidence type="ECO:0000256" key="8">
    <source>
        <dbReference type="ARBA" id="ARBA00030039"/>
    </source>
</evidence>
<evidence type="ECO:0000256" key="1">
    <source>
        <dbReference type="ARBA" id="ARBA00004123"/>
    </source>
</evidence>
<evidence type="ECO:0000313" key="11">
    <source>
        <dbReference type="Proteomes" id="UP001237642"/>
    </source>
</evidence>
<proteinExistence type="predicted"/>
<evidence type="ECO:0000256" key="4">
    <source>
        <dbReference type="ARBA" id="ARBA00022454"/>
    </source>
</evidence>
<keyword evidence="5" id="KW-0779">Telomere</keyword>